<keyword evidence="1" id="KW-0472">Membrane</keyword>
<dbReference type="PANTHER" id="PTHR35102:SF1">
    <property type="entry name" value="E3 UBIQUITIN-PROTEIN LIGASE"/>
    <property type="match status" value="1"/>
</dbReference>
<keyword evidence="1" id="KW-0812">Transmembrane</keyword>
<evidence type="ECO:0000313" key="4">
    <source>
        <dbReference type="Proteomes" id="UP000231912"/>
    </source>
</evidence>
<proteinExistence type="predicted"/>
<reference evidence="3 4" key="1">
    <citation type="submission" date="2017-07" db="EMBL/GenBank/DDBJ databases">
        <title>Leptospira spp. isolated from tropical soils.</title>
        <authorList>
            <person name="Thibeaux R."/>
            <person name="Iraola G."/>
            <person name="Ferres I."/>
            <person name="Bierque E."/>
            <person name="Girault D."/>
            <person name="Soupe-Gilbert M.-E."/>
            <person name="Picardeau M."/>
            <person name="Goarant C."/>
        </authorList>
    </citation>
    <scope>NUCLEOTIDE SEQUENCE [LARGE SCALE GENOMIC DNA]</scope>
    <source>
        <strain evidence="3 4">FH2-C-A2</strain>
    </source>
</reference>
<comment type="caution">
    <text evidence="3">The sequence shown here is derived from an EMBL/GenBank/DDBJ whole genome shotgun (WGS) entry which is preliminary data.</text>
</comment>
<dbReference type="RefSeq" id="WP_100758918.1">
    <property type="nucleotide sequence ID" value="NZ_NPDT01000003.1"/>
</dbReference>
<dbReference type="EMBL" id="NPDT01000003">
    <property type="protein sequence ID" value="PJZ66043.1"/>
    <property type="molecule type" value="Genomic_DNA"/>
</dbReference>
<gene>
    <name evidence="3" type="ORF">CH371_11035</name>
</gene>
<evidence type="ECO:0000313" key="3">
    <source>
        <dbReference type="EMBL" id="PJZ66043.1"/>
    </source>
</evidence>
<protein>
    <recommendedName>
        <fullName evidence="2">DUF2062 domain-containing protein</fullName>
    </recommendedName>
</protein>
<feature type="domain" description="DUF2062" evidence="2">
    <location>
        <begin position="17"/>
        <end position="154"/>
    </location>
</feature>
<dbReference type="AlphaFoldDB" id="A0A2M9ZC80"/>
<feature type="transmembrane region" description="Helical" evidence="1">
    <location>
        <begin position="32"/>
        <end position="62"/>
    </location>
</feature>
<name>A0A2M9ZC80_9LEPT</name>
<evidence type="ECO:0000259" key="2">
    <source>
        <dbReference type="Pfam" id="PF09835"/>
    </source>
</evidence>
<dbReference type="Pfam" id="PF09835">
    <property type="entry name" value="DUF2062"/>
    <property type="match status" value="1"/>
</dbReference>
<dbReference type="Proteomes" id="UP000231912">
    <property type="component" value="Unassembled WGS sequence"/>
</dbReference>
<evidence type="ECO:0000256" key="1">
    <source>
        <dbReference type="SAM" id="Phobius"/>
    </source>
</evidence>
<feature type="transmembrane region" description="Helical" evidence="1">
    <location>
        <begin position="74"/>
        <end position="91"/>
    </location>
</feature>
<keyword evidence="1" id="KW-1133">Transmembrane helix</keyword>
<accession>A0A2M9ZC80</accession>
<dbReference type="InterPro" id="IPR018639">
    <property type="entry name" value="DUF2062"/>
</dbReference>
<feature type="transmembrane region" description="Helical" evidence="1">
    <location>
        <begin position="123"/>
        <end position="149"/>
    </location>
</feature>
<sequence>MTEETESKPSIWVRSRDRILEELKTGTSPKKIALSLALGAAFGVFPLIGTTMALCALLGFLFRLNPVSIQVANYAAYPFQVLLLVPFLQLGSNITGKDLDLQWAYLLAEGDTSLLWDGLSRSAMYAVLGWTCVVPLVSFFSYFLFLFLVKNATRLVRK</sequence>
<dbReference type="PANTHER" id="PTHR35102">
    <property type="entry name" value="E3 UBIQUITIN-PROTEIN LIGASE"/>
    <property type="match status" value="1"/>
</dbReference>
<organism evidence="3 4">
    <name type="scientific">Leptospira wolffii</name>
    <dbReference type="NCBI Taxonomy" id="409998"/>
    <lineage>
        <taxon>Bacteria</taxon>
        <taxon>Pseudomonadati</taxon>
        <taxon>Spirochaetota</taxon>
        <taxon>Spirochaetia</taxon>
        <taxon>Leptospirales</taxon>
        <taxon>Leptospiraceae</taxon>
        <taxon>Leptospira</taxon>
    </lineage>
</organism>